<keyword evidence="2" id="KW-1003">Cell membrane</keyword>
<keyword evidence="5" id="KW-0378">Hydrolase</keyword>
<keyword evidence="7 8" id="KW-0472">Membrane</keyword>
<evidence type="ECO:0000256" key="4">
    <source>
        <dbReference type="ARBA" id="ARBA00022692"/>
    </source>
</evidence>
<dbReference type="Proteomes" id="UP000244060">
    <property type="component" value="Unassembled WGS sequence"/>
</dbReference>
<evidence type="ECO:0000256" key="7">
    <source>
        <dbReference type="ARBA" id="ARBA00023136"/>
    </source>
</evidence>
<gene>
    <name evidence="10" type="ORF">C8J28_1309</name>
</gene>
<feature type="transmembrane region" description="Helical" evidence="8">
    <location>
        <begin position="21"/>
        <end position="39"/>
    </location>
</feature>
<dbReference type="AlphaFoldDB" id="A0A2T5JR40"/>
<organism evidence="10 11">
    <name type="scientific">Cereibacter azotoformans</name>
    <dbReference type="NCBI Taxonomy" id="43057"/>
    <lineage>
        <taxon>Bacteria</taxon>
        <taxon>Pseudomonadati</taxon>
        <taxon>Pseudomonadota</taxon>
        <taxon>Alphaproteobacteria</taxon>
        <taxon>Rhodobacterales</taxon>
        <taxon>Paracoccaceae</taxon>
        <taxon>Cereibacter</taxon>
    </lineage>
</organism>
<evidence type="ECO:0000256" key="5">
    <source>
        <dbReference type="ARBA" id="ARBA00022801"/>
    </source>
</evidence>
<feature type="transmembrane region" description="Helical" evidence="8">
    <location>
        <begin position="321"/>
        <end position="339"/>
    </location>
</feature>
<keyword evidence="3" id="KW-0645">Protease</keyword>
<evidence type="ECO:0000256" key="6">
    <source>
        <dbReference type="ARBA" id="ARBA00022989"/>
    </source>
</evidence>
<feature type="transmembrane region" description="Helical" evidence="8">
    <location>
        <begin position="51"/>
        <end position="66"/>
    </location>
</feature>
<dbReference type="GO" id="GO:0008233">
    <property type="term" value="F:peptidase activity"/>
    <property type="evidence" value="ECO:0007669"/>
    <property type="project" value="UniProtKB-KW"/>
</dbReference>
<dbReference type="EMBL" id="QAOT01000030">
    <property type="protein sequence ID" value="PTR10458.1"/>
    <property type="molecule type" value="Genomic_DNA"/>
</dbReference>
<comment type="caution">
    <text evidence="10">The sequence shown here is derived from an EMBL/GenBank/DDBJ whole genome shotgun (WGS) entry which is preliminary data.</text>
</comment>
<dbReference type="GO" id="GO:0005886">
    <property type="term" value="C:plasma membrane"/>
    <property type="evidence" value="ECO:0007669"/>
    <property type="project" value="UniProtKB-SubCell"/>
</dbReference>
<keyword evidence="4 8" id="KW-0812">Transmembrane</keyword>
<dbReference type="InterPro" id="IPR026491">
    <property type="entry name" value="ExosortD_VPLPA"/>
</dbReference>
<evidence type="ECO:0000256" key="3">
    <source>
        <dbReference type="ARBA" id="ARBA00022670"/>
    </source>
</evidence>
<evidence type="ECO:0000313" key="11">
    <source>
        <dbReference type="Proteomes" id="UP000244060"/>
    </source>
</evidence>
<feature type="transmembrane region" description="Helical" evidence="8">
    <location>
        <begin position="225"/>
        <end position="249"/>
    </location>
</feature>
<reference evidence="10 11" key="1">
    <citation type="submission" date="2018-04" db="EMBL/GenBank/DDBJ databases">
        <title>Genomic Encyclopedia of Type Strains, Phase III (KMG-III): the genomes of soil and plant-associated and newly described type strains.</title>
        <authorList>
            <person name="Whitman W."/>
        </authorList>
    </citation>
    <scope>NUCLEOTIDE SEQUENCE [LARGE SCALE GENOMIC DNA]</scope>
    <source>
        <strain evidence="10 11">KA25</strain>
    </source>
</reference>
<evidence type="ECO:0000256" key="8">
    <source>
        <dbReference type="SAM" id="Phobius"/>
    </source>
</evidence>
<feature type="transmembrane region" description="Helical" evidence="8">
    <location>
        <begin position="199"/>
        <end position="218"/>
    </location>
</feature>
<sequence length="532" mass="58749">MTFGASLSRLTGTRRANRSGVLLLCILAAASIPIFVPGYESLARAWLTPEYSHGPLIPLISLYLFLRELRDKAPLPEPRAMDRRPGLLVIGLGLLLGILGNVTAIPDVVTYAFIIWVSGVVLLCFGWAEGRRHQLPVLHLVFMLPLPQILYWKLTIFLQAVSSVLGVWFIRMMDIPVYLDGNIIDLGPFRLQVAEACSGLRYLFPILSFSYLTAILYRGPHWHKILLFLMAAPLTVFMNAVRIGMIGVLVNSHGIGQAEGFLHFFEGWVIFGACVAILLATALVLQRTTRAPKSLAETIDIDVRDLGGQAARLLALRPSRGLVGAVVLSVSVTAAFLLVPHREIAHPPRDSFALFPARLGEWSGVRIPLEPDIEKVLAASDYITMSYISPGQAAPVWMFSAWYARQTEGQGIHSPEVCLPNGGWEIFSLGPHEVSMPGTVYGTFTVNRAVIEKGLDRQLVYYWFEQRGQRMTNDVLAKMSVLRDSLVKGRTDGALVRFVTPIAGSESEARAEARLQDVMRQALAVLPRHVPE</sequence>
<evidence type="ECO:0000313" key="10">
    <source>
        <dbReference type="EMBL" id="PTR10458.1"/>
    </source>
</evidence>
<dbReference type="RefSeq" id="WP_108222567.1">
    <property type="nucleotide sequence ID" value="NZ_QAOT01000030.1"/>
</dbReference>
<dbReference type="InterPro" id="IPR019127">
    <property type="entry name" value="Exosortase"/>
</dbReference>
<dbReference type="InterPro" id="IPR014263">
    <property type="entry name" value="Methanolan_biosynth_EpsI"/>
</dbReference>
<comment type="subcellular location">
    <subcellularLocation>
        <location evidence="1">Cell membrane</location>
        <topology evidence="1">Multi-pass membrane protein</topology>
    </subcellularLocation>
</comment>
<keyword evidence="6 8" id="KW-1133">Transmembrane helix</keyword>
<proteinExistence type="predicted"/>
<dbReference type="Pfam" id="PF11984">
    <property type="entry name" value="DUF3485"/>
    <property type="match status" value="1"/>
</dbReference>
<dbReference type="NCBIfam" id="TIGR02602">
    <property type="entry name" value="8TM_EpsH"/>
    <property type="match status" value="1"/>
</dbReference>
<dbReference type="InterPro" id="IPR013426">
    <property type="entry name" value="EpsH-like"/>
</dbReference>
<dbReference type="NCBIfam" id="TIGR04178">
    <property type="entry name" value="exo_archaeo"/>
    <property type="match status" value="1"/>
</dbReference>
<dbReference type="InterPro" id="IPR026392">
    <property type="entry name" value="Exo/Archaeosortase_dom"/>
</dbReference>
<feature type="domain" description="Methanolan biosynthesis EpsI" evidence="9">
    <location>
        <begin position="325"/>
        <end position="528"/>
    </location>
</feature>
<keyword evidence="11" id="KW-1185">Reference proteome</keyword>
<feature type="transmembrane region" description="Helical" evidence="8">
    <location>
        <begin position="261"/>
        <end position="285"/>
    </location>
</feature>
<protein>
    <submittedName>
        <fullName evidence="10">Exosortase D (VPLPA-CTERM-specific)</fullName>
    </submittedName>
</protein>
<name>A0A2T5JR40_9RHOB</name>
<feature type="transmembrane region" description="Helical" evidence="8">
    <location>
        <begin position="111"/>
        <end position="128"/>
    </location>
</feature>
<dbReference type="NCBIfam" id="TIGR04152">
    <property type="entry name" value="exosort_VPLPA"/>
    <property type="match status" value="1"/>
</dbReference>
<evidence type="ECO:0000256" key="1">
    <source>
        <dbReference type="ARBA" id="ARBA00004651"/>
    </source>
</evidence>
<evidence type="ECO:0000259" key="9">
    <source>
        <dbReference type="Pfam" id="PF11984"/>
    </source>
</evidence>
<accession>A0A2T5JR40</accession>
<feature type="transmembrane region" description="Helical" evidence="8">
    <location>
        <begin position="87"/>
        <end position="105"/>
    </location>
</feature>
<dbReference type="GO" id="GO:0006508">
    <property type="term" value="P:proteolysis"/>
    <property type="evidence" value="ECO:0007669"/>
    <property type="project" value="UniProtKB-KW"/>
</dbReference>
<evidence type="ECO:0000256" key="2">
    <source>
        <dbReference type="ARBA" id="ARBA00022475"/>
    </source>
</evidence>
<dbReference type="Pfam" id="PF09721">
    <property type="entry name" value="Exosortase_EpsH"/>
    <property type="match status" value="1"/>
</dbReference>
<feature type="transmembrane region" description="Helical" evidence="8">
    <location>
        <begin position="149"/>
        <end position="170"/>
    </location>
</feature>
<dbReference type="OrthoDB" id="9797363at2"/>
<dbReference type="NCBIfam" id="TIGR02914">
    <property type="entry name" value="EpsI_fam"/>
    <property type="match status" value="1"/>
</dbReference>